<feature type="region of interest" description="Disordered" evidence="2">
    <location>
        <begin position="209"/>
        <end position="235"/>
    </location>
</feature>
<feature type="region of interest" description="Disordered" evidence="2">
    <location>
        <begin position="1"/>
        <end position="27"/>
    </location>
</feature>
<sequence length="469" mass="52407">MTNLKRKGSSMVKPDPARSTKKNKDYAPILNNQGCHVINARNPYNNVEEVDQALAKLQEEARILTQTFAEVDTDERAITKQMDQRLRQQLQPTDTPSRTDTANNGQSAGQTVAQPQNKQPVDMAIAIAGMFDMYEAAIVGRITHQDSAKGMTNWKANIYTFAEQFIQDQAEPKPQQEAPPAYLHPEEYKSSLLQNASNAYPFEAQRNEQTVAKPTPAQPSATSHHKVMAKPSPSATVNNKAMQRATESSQFWKAVANALASYLKANSIDQTASLDDVESAPKGWSYFRANKKTYVLPQAIGLAVYYMYKQHFQEGGLQMFNADTILSMLEVPVINDAVITHTKGTMNAMIPAIDKAYLVAKETYAATGKAGDMGITIDADKVEYVTRQVAVYNRWFKRPGCDITSWVTLYNKPNLMAKEMESVDFAQACLDLDLTVNKSIMPREMEGARPQAPEILWLKRRRDNQIAKQ</sequence>
<organism evidence="4">
    <name type="scientific">Colletotrichum graminicola (strain M1.001 / M2 / FGSC 10212)</name>
    <name type="common">Maize anthracnose fungus</name>
    <name type="synonym">Glomerella graminicola</name>
    <dbReference type="NCBI Taxonomy" id="645133"/>
    <lineage>
        <taxon>Eukaryota</taxon>
        <taxon>Fungi</taxon>
        <taxon>Dikarya</taxon>
        <taxon>Ascomycota</taxon>
        <taxon>Pezizomycotina</taxon>
        <taxon>Sordariomycetes</taxon>
        <taxon>Hypocreomycetidae</taxon>
        <taxon>Glomerellales</taxon>
        <taxon>Glomerellaceae</taxon>
        <taxon>Colletotrichum</taxon>
        <taxon>Colletotrichum graminicola species complex</taxon>
    </lineage>
</organism>
<evidence type="ECO:0000256" key="2">
    <source>
        <dbReference type="SAM" id="MobiDB-lite"/>
    </source>
</evidence>
<gene>
    <name evidence="3" type="ORF">GLRG_01182</name>
</gene>
<dbReference type="RefSeq" id="XP_008090058.1">
    <property type="nucleotide sequence ID" value="XM_008091867.1"/>
</dbReference>
<feature type="region of interest" description="Disordered" evidence="2">
    <location>
        <begin position="83"/>
        <end position="116"/>
    </location>
</feature>
<dbReference type="Proteomes" id="UP000008782">
    <property type="component" value="Unassembled WGS sequence"/>
</dbReference>
<feature type="compositionally biased region" description="Polar residues" evidence="2">
    <location>
        <begin position="209"/>
        <end position="222"/>
    </location>
</feature>
<dbReference type="VEuPathDB" id="FungiDB:GLRG_01182"/>
<evidence type="ECO:0000256" key="1">
    <source>
        <dbReference type="SAM" id="Coils"/>
    </source>
</evidence>
<proteinExistence type="predicted"/>
<name>E3Q4M3_COLGM</name>
<feature type="compositionally biased region" description="Basic and acidic residues" evidence="2">
    <location>
        <begin position="15"/>
        <end position="25"/>
    </location>
</feature>
<dbReference type="HOGENOM" id="CLU_582670_0_0_1"/>
<dbReference type="GeneID" id="24406547"/>
<reference evidence="4" key="1">
    <citation type="journal article" date="2012" name="Nat. Genet.">
        <title>Lifestyle transitions in plant pathogenic Colletotrichum fungi deciphered by genome and transcriptome analyses.</title>
        <authorList>
            <person name="O'Connell R.J."/>
            <person name="Thon M.R."/>
            <person name="Hacquard S."/>
            <person name="Amyotte S.G."/>
            <person name="Kleemann J."/>
            <person name="Torres M.F."/>
            <person name="Damm U."/>
            <person name="Buiate E.A."/>
            <person name="Epstein L."/>
            <person name="Alkan N."/>
            <person name="Altmueller J."/>
            <person name="Alvarado-Balderrama L."/>
            <person name="Bauser C.A."/>
            <person name="Becker C."/>
            <person name="Birren B.W."/>
            <person name="Chen Z."/>
            <person name="Choi J."/>
            <person name="Crouch J.A."/>
            <person name="Duvick J.P."/>
            <person name="Farman M.A."/>
            <person name="Gan P."/>
            <person name="Heiman D."/>
            <person name="Henrissat B."/>
            <person name="Howard R.J."/>
            <person name="Kabbage M."/>
            <person name="Koch C."/>
            <person name="Kracher B."/>
            <person name="Kubo Y."/>
            <person name="Law A.D."/>
            <person name="Lebrun M.-H."/>
            <person name="Lee Y.-H."/>
            <person name="Miyara I."/>
            <person name="Moore N."/>
            <person name="Neumann U."/>
            <person name="Nordstroem K."/>
            <person name="Panaccione D.G."/>
            <person name="Panstruga R."/>
            <person name="Place M."/>
            <person name="Proctor R.H."/>
            <person name="Prusky D."/>
            <person name="Rech G."/>
            <person name="Reinhardt R."/>
            <person name="Rollins J.A."/>
            <person name="Rounsley S."/>
            <person name="Schardl C.L."/>
            <person name="Schwartz D.C."/>
            <person name="Shenoy N."/>
            <person name="Shirasu K."/>
            <person name="Sikhakolli U.R."/>
            <person name="Stueber K."/>
            <person name="Sukno S.A."/>
            <person name="Sweigard J.A."/>
            <person name="Takano Y."/>
            <person name="Takahara H."/>
            <person name="Trail F."/>
            <person name="van der Does H.C."/>
            <person name="Voll L.M."/>
            <person name="Will I."/>
            <person name="Young S."/>
            <person name="Zeng Q."/>
            <person name="Zhang J."/>
            <person name="Zhou S."/>
            <person name="Dickman M.B."/>
            <person name="Schulze-Lefert P."/>
            <person name="Ver Loren van Themaat E."/>
            <person name="Ma L.-J."/>
            <person name="Vaillancourt L.J."/>
        </authorList>
    </citation>
    <scope>NUCLEOTIDE SEQUENCE [LARGE SCALE GENOMIC DNA]</scope>
    <source>
        <strain evidence="4">M1.001 / M2 / FGSC 10212</strain>
    </source>
</reference>
<dbReference type="AlphaFoldDB" id="E3Q4M3"/>
<keyword evidence="1" id="KW-0175">Coiled coil</keyword>
<feature type="coiled-coil region" evidence="1">
    <location>
        <begin position="47"/>
        <end position="74"/>
    </location>
</feature>
<accession>E3Q4M3</accession>
<dbReference type="EMBL" id="GG697333">
    <property type="protein sequence ID" value="EFQ26038.1"/>
    <property type="molecule type" value="Genomic_DNA"/>
</dbReference>
<evidence type="ECO:0000313" key="3">
    <source>
        <dbReference type="EMBL" id="EFQ26038.1"/>
    </source>
</evidence>
<evidence type="ECO:0000313" key="4">
    <source>
        <dbReference type="Proteomes" id="UP000008782"/>
    </source>
</evidence>
<feature type="compositionally biased region" description="Polar residues" evidence="2">
    <location>
        <begin position="87"/>
        <end position="116"/>
    </location>
</feature>
<keyword evidence="4" id="KW-1185">Reference proteome</keyword>
<protein>
    <submittedName>
        <fullName evidence="3">Uncharacterized protein</fullName>
    </submittedName>
</protein>